<organism evidence="1 2">
    <name type="scientific">Paraburkholderia saeva</name>
    <dbReference type="NCBI Taxonomy" id="2777537"/>
    <lineage>
        <taxon>Bacteria</taxon>
        <taxon>Pseudomonadati</taxon>
        <taxon>Pseudomonadota</taxon>
        <taxon>Betaproteobacteria</taxon>
        <taxon>Burkholderiales</taxon>
        <taxon>Burkholderiaceae</taxon>
        <taxon>Paraburkholderia</taxon>
    </lineage>
</organism>
<dbReference type="AlphaFoldDB" id="A0A9N8X2H5"/>
<comment type="caution">
    <text evidence="1">The sequence shown here is derived from an EMBL/GenBank/DDBJ whole genome shotgun (WGS) entry which is preliminary data.</text>
</comment>
<dbReference type="EMBL" id="CAJQZC010000005">
    <property type="protein sequence ID" value="CAG4904605.1"/>
    <property type="molecule type" value="Genomic_DNA"/>
</dbReference>
<proteinExistence type="predicted"/>
<protein>
    <submittedName>
        <fullName evidence="1">Uncharacterized protein</fullName>
    </submittedName>
</protein>
<dbReference type="RefSeq" id="WP_228878808.1">
    <property type="nucleotide sequence ID" value="NZ_CAJQZC010000005.1"/>
</dbReference>
<reference evidence="1" key="1">
    <citation type="submission" date="2021-04" db="EMBL/GenBank/DDBJ databases">
        <authorList>
            <person name="Vanwijnsberghe S."/>
        </authorList>
    </citation>
    <scope>NUCLEOTIDE SEQUENCE</scope>
    <source>
        <strain evidence="1">LMG 31841</strain>
    </source>
</reference>
<evidence type="ECO:0000313" key="2">
    <source>
        <dbReference type="Proteomes" id="UP000789704"/>
    </source>
</evidence>
<accession>A0A9N8X2H5</accession>
<keyword evidence="2" id="KW-1185">Reference proteome</keyword>
<gene>
    <name evidence="1" type="ORF">LMG31841_03371</name>
</gene>
<sequence length="340" mass="37826">MGLLSWLFPGNRAPDGADARQMKEIVERIVQLNPQLRLVRECDARVAAAARRAIDYLERLVAEMPAACEASADTWATDPHIHAFFAGPDDVCEAFSRSDELRTYFRDHPEADEVFAVLGMAIVEKRTFGVAQHGASVRSDVMQTTVSFSDHQVRGCSASEAALRREIVLRVVDQLALEGIARIEADESRRGALEQERALLRTRLALLERQGAGMHALVGSEASCSPVDVARLQAQIDENDRALASLGLKTEALERELDVICEELSSPDAHFYVTKKTFRLDLLNVVVEEDDTRPAENITFRIARLPARPDAMRAYAMVCFRRSNLLLARNTLPEAGRFLI</sequence>
<evidence type="ECO:0000313" key="1">
    <source>
        <dbReference type="EMBL" id="CAG4904605.1"/>
    </source>
</evidence>
<dbReference type="Proteomes" id="UP000789704">
    <property type="component" value="Unassembled WGS sequence"/>
</dbReference>
<name>A0A9N8X2H5_9BURK</name>